<keyword evidence="2" id="KW-0378">Hydrolase</keyword>
<keyword evidence="1" id="KW-1133">Transmembrane helix</keyword>
<keyword evidence="1" id="KW-0812">Transmembrane</keyword>
<dbReference type="EMBL" id="CP049838">
    <property type="protein sequence ID" value="QJS99868.1"/>
    <property type="molecule type" value="Genomic_DNA"/>
</dbReference>
<feature type="transmembrane region" description="Helical" evidence="1">
    <location>
        <begin position="47"/>
        <end position="65"/>
    </location>
</feature>
<dbReference type="AlphaFoldDB" id="A0A6M4WI81"/>
<sequence length="653" mass="70259">MDQCAIPARLGESRRPGHAHQPVSPIVKSRRVAVSSRSSDIVVRPRVLSFLLTVALALAALVPAASPAAAATPVCVLACDTLDPSQARQESFPVPTKDLNGRRLVLHVSDADDMAWAGIDNGVPGDAVWLDRSWDGGATWEGLLGKASVPTTWTGTRTLMYNITDPRNHRRGLVRACGDASGVGCTAWVYPTVCDTVCDGTDAGQAAGDDQPVRSTTIYGRTVRLHVDQKNSMAWASIESGGAGDEIWLDRSWDGGSSWPDGSSLGRTSTPSGATTTRTAMYATRDPRGLLHGGAVRACGREAGHNEGSCTAWVRPAPTRARAAADALMTSYDPYNGWWPSSWWNSAATLTSLIDFARTTGRHDHDWAIARTFEQNKGVFPAGVRGSDAIEGHFISRAIDDSGWWAIAWLDAYDYTGDSRYLDEAVTIADYVQQYWDPSTCGGGVWWDRERTYKNAVTNGQYLWLTTAVHQRIPGDTVWLQRAKTAAAWYKASGLINSSRLVNDGLTSDCANNGSTVWSYNQGLAIGAFTELWKATGDDSLLTTARTLADAAVSSPTLTRNGVLTESCDIGSASCDDNQKQFKGIFMRNFADLAKVTGSSTYQAYVQKQADTLWAQDRSSLNALGQRWAGTSPNQTDWRTQAGALGALTAAAG</sequence>
<dbReference type="GO" id="GO:0016787">
    <property type="term" value="F:hydrolase activity"/>
    <property type="evidence" value="ECO:0007669"/>
    <property type="project" value="UniProtKB-KW"/>
</dbReference>
<keyword evidence="3" id="KW-1185">Reference proteome</keyword>
<dbReference type="InterPro" id="IPR008928">
    <property type="entry name" value="6-hairpin_glycosidase_sf"/>
</dbReference>
<proteinExistence type="predicted"/>
<dbReference type="SUPFAM" id="SSF48208">
    <property type="entry name" value="Six-hairpin glycosidases"/>
    <property type="match status" value="1"/>
</dbReference>
<organism evidence="2 3">
    <name type="scientific">Streptomyces asoensis</name>
    <dbReference type="NCBI Taxonomy" id="249586"/>
    <lineage>
        <taxon>Bacteria</taxon>
        <taxon>Bacillati</taxon>
        <taxon>Actinomycetota</taxon>
        <taxon>Actinomycetes</taxon>
        <taxon>Kitasatosporales</taxon>
        <taxon>Streptomycetaceae</taxon>
        <taxon>Streptomyces</taxon>
    </lineage>
</organism>
<dbReference type="PANTHER" id="PTHR47791:SF3">
    <property type="entry name" value="MEIOTICALLY UP-REGULATED GENE 191 PROTEIN"/>
    <property type="match status" value="1"/>
</dbReference>
<dbReference type="InterPro" id="IPR053169">
    <property type="entry name" value="MUG_Protein"/>
</dbReference>
<dbReference type="PANTHER" id="PTHR47791">
    <property type="entry name" value="MEIOTICALLY UP-REGULATED GENE 191 PROTEIN"/>
    <property type="match status" value="1"/>
</dbReference>
<gene>
    <name evidence="2" type="ORF">G9272_05850</name>
</gene>
<protein>
    <submittedName>
        <fullName evidence="2">Glycosyl hydrolase</fullName>
    </submittedName>
</protein>
<evidence type="ECO:0000313" key="3">
    <source>
        <dbReference type="Proteomes" id="UP000502665"/>
    </source>
</evidence>
<evidence type="ECO:0000313" key="2">
    <source>
        <dbReference type="EMBL" id="QJS99868.1"/>
    </source>
</evidence>
<dbReference type="Gene3D" id="1.50.10.20">
    <property type="match status" value="1"/>
</dbReference>
<dbReference type="InterPro" id="IPR005198">
    <property type="entry name" value="Glyco_hydro_76"/>
</dbReference>
<dbReference type="Proteomes" id="UP000502665">
    <property type="component" value="Chromosome"/>
</dbReference>
<dbReference type="Pfam" id="PF03663">
    <property type="entry name" value="Glyco_hydro_76"/>
    <property type="match status" value="1"/>
</dbReference>
<reference evidence="2" key="1">
    <citation type="submission" date="2020-03" db="EMBL/GenBank/DDBJ databases">
        <title>Molecular networking-based the target discovery of potent antiproliferative macrolactams: 5/6/7/16 polycyclic ansamycins and glycosylated trienomycin from Streptomyces cacaoi subsp. asoensis.</title>
        <authorList>
            <person name="Liu L.-L."/>
        </authorList>
    </citation>
    <scope>NUCLEOTIDE SEQUENCE [LARGE SCALE GENOMIC DNA]</scope>
    <source>
        <strain evidence="2">H2S5</strain>
    </source>
</reference>
<accession>A0A6M4WI81</accession>
<keyword evidence="1" id="KW-0472">Membrane</keyword>
<evidence type="ECO:0000256" key="1">
    <source>
        <dbReference type="SAM" id="Phobius"/>
    </source>
</evidence>
<name>A0A6M4WI81_9ACTN</name>
<dbReference type="GO" id="GO:0005975">
    <property type="term" value="P:carbohydrate metabolic process"/>
    <property type="evidence" value="ECO:0007669"/>
    <property type="project" value="InterPro"/>
</dbReference>